<reference evidence="2 3" key="1">
    <citation type="submission" date="2018-10" db="EMBL/GenBank/DDBJ databases">
        <authorList>
            <consortium name="Pathogen Informatics"/>
        </authorList>
    </citation>
    <scope>NUCLEOTIDE SEQUENCE [LARGE SCALE GENOMIC DNA]</scope>
</reference>
<dbReference type="Gene3D" id="1.10.1300.10">
    <property type="entry name" value="3'5'-cyclic nucleotide phosphodiesterase, catalytic domain"/>
    <property type="match status" value="1"/>
</dbReference>
<feature type="domain" description="PDEase" evidence="1">
    <location>
        <begin position="144"/>
        <end position="245"/>
    </location>
</feature>
<accession>A0A0R3UC24</accession>
<dbReference type="GO" id="GO:0007165">
    <property type="term" value="P:signal transduction"/>
    <property type="evidence" value="ECO:0007669"/>
    <property type="project" value="InterPro"/>
</dbReference>
<sequence>MNAYQAYLVFREATASGEGATAAVSSHPSLRLPLLPSAGSLCRPPADRNWIHHHLHHHAHPATTASAPPHRCPPVPARPIAPSDVPMQEDGLAAFLSTVDAALGACDVVTPGVRTGAPPNPSLSSIRQSRETCLAVWQEFYLSRRNSLPAEVRLQLRQPTFNNWSHSDAQLLRFVRFFFTGDTTDSELCDERLQLTRLCGIPEEVLDAWLCVVYANYNAVQFHNFKHAFMVTQMVCALPCSAFSS</sequence>
<dbReference type="STRING" id="53468.A0A0R3UC24"/>
<gene>
    <name evidence="2" type="ORF">MCOS_LOCUS4473</name>
</gene>
<dbReference type="SUPFAM" id="SSF109604">
    <property type="entry name" value="HD-domain/PDEase-like"/>
    <property type="match status" value="1"/>
</dbReference>
<evidence type="ECO:0000313" key="4">
    <source>
        <dbReference type="WBParaSite" id="MCU_013153-RA"/>
    </source>
</evidence>
<evidence type="ECO:0000313" key="2">
    <source>
        <dbReference type="EMBL" id="VDD78470.1"/>
    </source>
</evidence>
<dbReference type="GO" id="GO:0004114">
    <property type="term" value="F:3',5'-cyclic-nucleotide phosphodiesterase activity"/>
    <property type="evidence" value="ECO:0007669"/>
    <property type="project" value="InterPro"/>
</dbReference>
<dbReference type="OrthoDB" id="546632at2759"/>
<dbReference type="WBParaSite" id="MCU_013153-RA">
    <property type="protein sequence ID" value="MCU_013153-RA"/>
    <property type="gene ID" value="MCU_013153"/>
</dbReference>
<dbReference type="Proteomes" id="UP000267029">
    <property type="component" value="Unassembled WGS sequence"/>
</dbReference>
<evidence type="ECO:0000259" key="1">
    <source>
        <dbReference type="PROSITE" id="PS51845"/>
    </source>
</evidence>
<protein>
    <submittedName>
        <fullName evidence="4">PDEase domain-containing protein</fullName>
    </submittedName>
</protein>
<name>A0A0R3UC24_MESCO</name>
<dbReference type="InterPro" id="IPR002073">
    <property type="entry name" value="PDEase_catalytic_dom"/>
</dbReference>
<dbReference type="InterPro" id="IPR036971">
    <property type="entry name" value="PDEase_catalytic_dom_sf"/>
</dbReference>
<reference evidence="4" key="2">
    <citation type="submission" date="2019-11" db="UniProtKB">
        <authorList>
            <consortium name="WormBaseParasite"/>
        </authorList>
    </citation>
    <scope>IDENTIFICATION</scope>
</reference>
<dbReference type="AlphaFoldDB" id="A0A0R3UC24"/>
<organism evidence="2 3">
    <name type="scientific">Mesocestoides corti</name>
    <name type="common">Flatworm</name>
    <dbReference type="NCBI Taxonomy" id="53468"/>
    <lineage>
        <taxon>Eukaryota</taxon>
        <taxon>Metazoa</taxon>
        <taxon>Spiralia</taxon>
        <taxon>Lophotrochozoa</taxon>
        <taxon>Platyhelminthes</taxon>
        <taxon>Cestoda</taxon>
        <taxon>Eucestoda</taxon>
        <taxon>Cyclophyllidea</taxon>
        <taxon>Mesocestoididae</taxon>
        <taxon>Mesocestoides</taxon>
    </lineage>
</organism>
<dbReference type="EMBL" id="UXSR01001701">
    <property type="protein sequence ID" value="VDD78470.1"/>
    <property type="molecule type" value="Genomic_DNA"/>
</dbReference>
<keyword evidence="3" id="KW-1185">Reference proteome</keyword>
<dbReference type="PROSITE" id="PS51845">
    <property type="entry name" value="PDEASE_I_2"/>
    <property type="match status" value="1"/>
</dbReference>
<proteinExistence type="predicted"/>
<evidence type="ECO:0000313" key="3">
    <source>
        <dbReference type="Proteomes" id="UP000267029"/>
    </source>
</evidence>